<dbReference type="GO" id="GO:0004523">
    <property type="term" value="F:RNA-DNA hybrid ribonuclease activity"/>
    <property type="evidence" value="ECO:0007669"/>
    <property type="project" value="InterPro"/>
</dbReference>
<dbReference type="InterPro" id="IPR002156">
    <property type="entry name" value="RNaseH_domain"/>
</dbReference>
<protein>
    <recommendedName>
        <fullName evidence="1">RNase H type-1 domain-containing protein</fullName>
    </recommendedName>
</protein>
<keyword evidence="3" id="KW-1185">Reference proteome</keyword>
<dbReference type="AlphaFoldDB" id="B9S5G1"/>
<dbReference type="Pfam" id="PF13456">
    <property type="entry name" value="RVT_3"/>
    <property type="match status" value="1"/>
</dbReference>
<gene>
    <name evidence="2" type="ORF">RCOM_1571520</name>
</gene>
<sequence length="189" mass="21461">MEKFNLALLCKQAWKLIVSLFALWPQLMEALYFPLQSYWNKVVFEGKPLNPLFVIDRAQKLVNKVEHIQEQAQMVSGMRMHLDLPQSSSWSWPLTGQLKFNIDTTFSKSVDRARVGIVCRNSSGKLVDGCAKTLQALSPPMAEAYAFFEAVQLAKKLISFCSVFFNQIISSSTMCFCIDGLLLKRLTQL</sequence>
<feature type="domain" description="RNase H type-1" evidence="1">
    <location>
        <begin position="101"/>
        <end position="157"/>
    </location>
</feature>
<dbReference type="PANTHER" id="PTHR47723">
    <property type="entry name" value="OS05G0353850 PROTEIN"/>
    <property type="match status" value="1"/>
</dbReference>
<dbReference type="GO" id="GO:0003676">
    <property type="term" value="F:nucleic acid binding"/>
    <property type="evidence" value="ECO:0007669"/>
    <property type="project" value="InterPro"/>
</dbReference>
<dbReference type="EMBL" id="EQ973873">
    <property type="protein sequence ID" value="EEF41182.1"/>
    <property type="molecule type" value="Genomic_DNA"/>
</dbReference>
<evidence type="ECO:0000313" key="3">
    <source>
        <dbReference type="Proteomes" id="UP000008311"/>
    </source>
</evidence>
<name>B9S5G1_RICCO</name>
<accession>B9S5G1</accession>
<evidence type="ECO:0000259" key="1">
    <source>
        <dbReference type="Pfam" id="PF13456"/>
    </source>
</evidence>
<proteinExistence type="predicted"/>
<dbReference type="Proteomes" id="UP000008311">
    <property type="component" value="Unassembled WGS sequence"/>
</dbReference>
<organism evidence="2 3">
    <name type="scientific">Ricinus communis</name>
    <name type="common">Castor bean</name>
    <dbReference type="NCBI Taxonomy" id="3988"/>
    <lineage>
        <taxon>Eukaryota</taxon>
        <taxon>Viridiplantae</taxon>
        <taxon>Streptophyta</taxon>
        <taxon>Embryophyta</taxon>
        <taxon>Tracheophyta</taxon>
        <taxon>Spermatophyta</taxon>
        <taxon>Magnoliopsida</taxon>
        <taxon>eudicotyledons</taxon>
        <taxon>Gunneridae</taxon>
        <taxon>Pentapetalae</taxon>
        <taxon>rosids</taxon>
        <taxon>fabids</taxon>
        <taxon>Malpighiales</taxon>
        <taxon>Euphorbiaceae</taxon>
        <taxon>Acalyphoideae</taxon>
        <taxon>Acalypheae</taxon>
        <taxon>Ricinus</taxon>
    </lineage>
</organism>
<evidence type="ECO:0000313" key="2">
    <source>
        <dbReference type="EMBL" id="EEF41182.1"/>
    </source>
</evidence>
<reference evidence="3" key="1">
    <citation type="journal article" date="2010" name="Nat. Biotechnol.">
        <title>Draft genome sequence of the oilseed species Ricinus communis.</title>
        <authorList>
            <person name="Chan A.P."/>
            <person name="Crabtree J."/>
            <person name="Zhao Q."/>
            <person name="Lorenzi H."/>
            <person name="Orvis J."/>
            <person name="Puiu D."/>
            <person name="Melake-Berhan A."/>
            <person name="Jones K.M."/>
            <person name="Redman J."/>
            <person name="Chen G."/>
            <person name="Cahoon E.B."/>
            <person name="Gedil M."/>
            <person name="Stanke M."/>
            <person name="Haas B.J."/>
            <person name="Wortman J.R."/>
            <person name="Fraser-Liggett C.M."/>
            <person name="Ravel J."/>
            <person name="Rabinowicz P.D."/>
        </authorList>
    </citation>
    <scope>NUCLEOTIDE SEQUENCE [LARGE SCALE GENOMIC DNA]</scope>
    <source>
        <strain evidence="3">cv. Hale</strain>
    </source>
</reference>
<dbReference type="InterPro" id="IPR053151">
    <property type="entry name" value="RNase_H-like"/>
</dbReference>
<dbReference type="InParanoid" id="B9S5G1"/>
<dbReference type="PANTHER" id="PTHR47723:SF19">
    <property type="entry name" value="POLYNUCLEOTIDYL TRANSFERASE, RIBONUCLEASE H-LIKE SUPERFAMILY PROTEIN"/>
    <property type="match status" value="1"/>
</dbReference>